<dbReference type="PANTHER" id="PTHR42951">
    <property type="entry name" value="METALLO-BETA-LACTAMASE DOMAIN-CONTAINING"/>
    <property type="match status" value="1"/>
</dbReference>
<dbReference type="InterPro" id="IPR050855">
    <property type="entry name" value="NDM-1-like"/>
</dbReference>
<dbReference type="Gene3D" id="3.60.15.10">
    <property type="entry name" value="Ribonuclease Z/Hydroxyacylglutathione hydrolase-like"/>
    <property type="match status" value="1"/>
</dbReference>
<evidence type="ECO:0000259" key="4">
    <source>
        <dbReference type="SMART" id="SM00849"/>
    </source>
</evidence>
<dbReference type="Pfam" id="PF00753">
    <property type="entry name" value="Lactamase_B"/>
    <property type="match status" value="1"/>
</dbReference>
<evidence type="ECO:0000313" key="6">
    <source>
        <dbReference type="Proteomes" id="UP001519887"/>
    </source>
</evidence>
<protein>
    <submittedName>
        <fullName evidence="5">MBL fold metallo-hydrolase</fullName>
    </submittedName>
</protein>
<comment type="catalytic activity">
    <reaction evidence="3">
        <text>3',5'-cyclic UMP + H2O = UMP + H(+)</text>
        <dbReference type="Rhea" id="RHEA:70575"/>
        <dbReference type="ChEBI" id="CHEBI:15377"/>
        <dbReference type="ChEBI" id="CHEBI:15378"/>
        <dbReference type="ChEBI" id="CHEBI:57865"/>
        <dbReference type="ChEBI" id="CHEBI:184387"/>
    </reaction>
    <physiologicalReaction direction="left-to-right" evidence="3">
        <dbReference type="Rhea" id="RHEA:70576"/>
    </physiologicalReaction>
</comment>
<sequence>MNIIYKRSFISVYSSMMYRMNTTIIETHDLVLLVDPGYLPSEIQALRHHIDEIRDSRPLYLLFTHSDFDHIAGYGAFTDAITIAGQAFAEQTDQEQAIRDVQLYDDEAYLDRPYELLYPPVDYVIREEGQTLHIGNTQLTFYIAHGHNPDGILTVVEPLGLLIAGDYASDIEFPFVYYSFPEYRETLNTMQRLVAGGSVRVMIPGHGSVTEKQ</sequence>
<feature type="domain" description="Metallo-beta-lactamase" evidence="4">
    <location>
        <begin position="19"/>
        <end position="206"/>
    </location>
</feature>
<comment type="caution">
    <text evidence="5">The sequence shown here is derived from an EMBL/GenBank/DDBJ whole genome shotgun (WGS) entry which is preliminary data.</text>
</comment>
<dbReference type="SMART" id="SM00849">
    <property type="entry name" value="Lactamase_B"/>
    <property type="match status" value="1"/>
</dbReference>
<evidence type="ECO:0000256" key="2">
    <source>
        <dbReference type="ARBA" id="ARBA00034301"/>
    </source>
</evidence>
<comment type="function">
    <text evidence="2">Counteracts the endogenous Pycsar antiviral defense system. Phosphodiesterase that enables metal-dependent hydrolysis of host cyclic nucleotide Pycsar defense signals such as cCMP and cUMP.</text>
</comment>
<dbReference type="InterPro" id="IPR001279">
    <property type="entry name" value="Metallo-B-lactamas"/>
</dbReference>
<reference evidence="5 6" key="1">
    <citation type="submission" date="2021-07" db="EMBL/GenBank/DDBJ databases">
        <title>Paenibacillus radiodurans sp. nov., isolated from the southeastern edge of Tengger Desert.</title>
        <authorList>
            <person name="Zhang G."/>
        </authorList>
    </citation>
    <scope>NUCLEOTIDE SEQUENCE [LARGE SCALE GENOMIC DNA]</scope>
    <source>
        <strain evidence="5 6">CCM 7311</strain>
    </source>
</reference>
<accession>A0ABS7C560</accession>
<name>A0ABS7C560_9BACL</name>
<dbReference type="EMBL" id="JAHZIK010000483">
    <property type="protein sequence ID" value="MBW7456026.1"/>
    <property type="molecule type" value="Genomic_DNA"/>
</dbReference>
<dbReference type="PANTHER" id="PTHR42951:SF4">
    <property type="entry name" value="ACYL-COENZYME A THIOESTERASE MBLAC2"/>
    <property type="match status" value="1"/>
</dbReference>
<evidence type="ECO:0000256" key="1">
    <source>
        <dbReference type="ARBA" id="ARBA00034221"/>
    </source>
</evidence>
<evidence type="ECO:0000313" key="5">
    <source>
        <dbReference type="EMBL" id="MBW7456026.1"/>
    </source>
</evidence>
<comment type="catalytic activity">
    <reaction evidence="1">
        <text>3',5'-cyclic CMP + H2O = CMP + H(+)</text>
        <dbReference type="Rhea" id="RHEA:72675"/>
        <dbReference type="ChEBI" id="CHEBI:15377"/>
        <dbReference type="ChEBI" id="CHEBI:15378"/>
        <dbReference type="ChEBI" id="CHEBI:58003"/>
        <dbReference type="ChEBI" id="CHEBI:60377"/>
    </reaction>
    <physiologicalReaction direction="left-to-right" evidence="1">
        <dbReference type="Rhea" id="RHEA:72676"/>
    </physiologicalReaction>
</comment>
<feature type="non-terminal residue" evidence="5">
    <location>
        <position position="213"/>
    </location>
</feature>
<evidence type="ECO:0000256" key="3">
    <source>
        <dbReference type="ARBA" id="ARBA00048505"/>
    </source>
</evidence>
<keyword evidence="6" id="KW-1185">Reference proteome</keyword>
<organism evidence="5 6">
    <name type="scientific">Paenibacillus sepulcri</name>
    <dbReference type="NCBI Taxonomy" id="359917"/>
    <lineage>
        <taxon>Bacteria</taxon>
        <taxon>Bacillati</taxon>
        <taxon>Bacillota</taxon>
        <taxon>Bacilli</taxon>
        <taxon>Bacillales</taxon>
        <taxon>Paenibacillaceae</taxon>
        <taxon>Paenibacillus</taxon>
    </lineage>
</organism>
<dbReference type="Proteomes" id="UP001519887">
    <property type="component" value="Unassembled WGS sequence"/>
</dbReference>
<gene>
    <name evidence="5" type="ORF">K0U00_18515</name>
</gene>
<dbReference type="InterPro" id="IPR036866">
    <property type="entry name" value="RibonucZ/Hydroxyglut_hydro"/>
</dbReference>
<proteinExistence type="predicted"/>
<dbReference type="SUPFAM" id="SSF56281">
    <property type="entry name" value="Metallo-hydrolase/oxidoreductase"/>
    <property type="match status" value="1"/>
</dbReference>